<name>A0A8C0FDN5_BUBBB</name>
<organism evidence="1 2">
    <name type="scientific">Bubo bubo</name>
    <name type="common">Eurasian eagle-owl</name>
    <name type="synonym">Strix bubo</name>
    <dbReference type="NCBI Taxonomy" id="30461"/>
    <lineage>
        <taxon>Eukaryota</taxon>
        <taxon>Metazoa</taxon>
        <taxon>Chordata</taxon>
        <taxon>Craniata</taxon>
        <taxon>Vertebrata</taxon>
        <taxon>Euteleostomi</taxon>
        <taxon>Archelosauria</taxon>
        <taxon>Archosauria</taxon>
        <taxon>Dinosauria</taxon>
        <taxon>Saurischia</taxon>
        <taxon>Theropoda</taxon>
        <taxon>Coelurosauria</taxon>
        <taxon>Aves</taxon>
        <taxon>Neognathae</taxon>
        <taxon>Neoaves</taxon>
        <taxon>Telluraves</taxon>
        <taxon>Strigiformes</taxon>
        <taxon>Strigidae</taxon>
        <taxon>Bubo</taxon>
    </lineage>
</organism>
<reference evidence="1" key="1">
    <citation type="submission" date="2025-08" db="UniProtKB">
        <authorList>
            <consortium name="Ensembl"/>
        </authorList>
    </citation>
    <scope>IDENTIFICATION</scope>
</reference>
<dbReference type="Ensembl" id="ENSBOBT00000016336.1">
    <property type="protein sequence ID" value="ENSBOBP00000015982.1"/>
    <property type="gene ID" value="ENSBOBG00000010019.1"/>
</dbReference>
<sequence length="114" mass="12100">VLPVQPVCFIASDEELGAVGVWARVFFIIKLLPVDGFASGAVVVGEVASLTHELGDDAVEAAPFEAEAFLVGAEAAEILCFGGKGERQGMKAIRSAAKSVSIQGFEEFFWLFSY</sequence>
<dbReference type="AlphaFoldDB" id="A0A8C0FDN5"/>
<evidence type="ECO:0000313" key="1">
    <source>
        <dbReference type="Ensembl" id="ENSBOBP00000015982.1"/>
    </source>
</evidence>
<dbReference type="Proteomes" id="UP000694567">
    <property type="component" value="Unplaced"/>
</dbReference>
<evidence type="ECO:0000313" key="2">
    <source>
        <dbReference type="Proteomes" id="UP000694567"/>
    </source>
</evidence>
<protein>
    <submittedName>
        <fullName evidence="1">Uncharacterized protein</fullName>
    </submittedName>
</protein>
<proteinExistence type="predicted"/>
<accession>A0A8C0FDN5</accession>
<reference evidence="1" key="2">
    <citation type="submission" date="2025-09" db="UniProtKB">
        <authorList>
            <consortium name="Ensembl"/>
        </authorList>
    </citation>
    <scope>IDENTIFICATION</scope>
</reference>
<keyword evidence="2" id="KW-1185">Reference proteome</keyword>